<evidence type="ECO:0000313" key="4">
    <source>
        <dbReference type="Proteomes" id="UP001058860"/>
    </source>
</evidence>
<dbReference type="CDD" id="cd00293">
    <property type="entry name" value="USP-like"/>
    <property type="match status" value="1"/>
</dbReference>
<dbReference type="InterPro" id="IPR006015">
    <property type="entry name" value="Universal_stress_UspA"/>
</dbReference>
<dbReference type="Gene3D" id="3.40.50.620">
    <property type="entry name" value="HUPs"/>
    <property type="match status" value="1"/>
</dbReference>
<comment type="similarity">
    <text evidence="1">Belongs to the universal stress protein A family.</text>
</comment>
<dbReference type="EMBL" id="CP088295">
    <property type="protein sequence ID" value="UUY03481.1"/>
    <property type="molecule type" value="Genomic_DNA"/>
</dbReference>
<sequence length="113" mass="12191">MSEDLADKPAMFALRTDAARILQLALDDHARTVVEDAVVLDVPELDVTRRWTRGAPGPAILEEIATQPYDLVILGALGYSAARRRFGSVTQQVLLASEVPVMVVPAQPAELVA</sequence>
<evidence type="ECO:0000313" key="3">
    <source>
        <dbReference type="EMBL" id="UUY03481.1"/>
    </source>
</evidence>
<keyword evidence="4" id="KW-1185">Reference proteome</keyword>
<dbReference type="Pfam" id="PF00582">
    <property type="entry name" value="Usp"/>
    <property type="match status" value="1"/>
</dbReference>
<evidence type="ECO:0000256" key="1">
    <source>
        <dbReference type="ARBA" id="ARBA00008791"/>
    </source>
</evidence>
<dbReference type="InterPro" id="IPR014729">
    <property type="entry name" value="Rossmann-like_a/b/a_fold"/>
</dbReference>
<dbReference type="Proteomes" id="UP001058860">
    <property type="component" value="Chromosome"/>
</dbReference>
<organism evidence="3 4">
    <name type="scientific">Svornostia abyssi</name>
    <dbReference type="NCBI Taxonomy" id="2898438"/>
    <lineage>
        <taxon>Bacteria</taxon>
        <taxon>Bacillati</taxon>
        <taxon>Actinomycetota</taxon>
        <taxon>Thermoleophilia</taxon>
        <taxon>Solirubrobacterales</taxon>
        <taxon>Baekduiaceae</taxon>
        <taxon>Svornostia</taxon>
    </lineage>
</organism>
<feature type="domain" description="UspA" evidence="2">
    <location>
        <begin position="18"/>
        <end position="105"/>
    </location>
</feature>
<evidence type="ECO:0000259" key="2">
    <source>
        <dbReference type="Pfam" id="PF00582"/>
    </source>
</evidence>
<dbReference type="SUPFAM" id="SSF52402">
    <property type="entry name" value="Adenine nucleotide alpha hydrolases-like"/>
    <property type="match status" value="1"/>
</dbReference>
<reference evidence="4" key="1">
    <citation type="submission" date="2021-11" db="EMBL/GenBank/DDBJ databases">
        <title>Cultivation dependent microbiological survey of springs from the worlds oldest radium mine currently devoted to the extraction of radon-saturated water.</title>
        <authorList>
            <person name="Kapinusova G."/>
            <person name="Smrhova T."/>
            <person name="Strejcek M."/>
            <person name="Suman J."/>
            <person name="Jani K."/>
            <person name="Pajer P."/>
            <person name="Uhlik O."/>
        </authorList>
    </citation>
    <scope>NUCLEOTIDE SEQUENCE [LARGE SCALE GENOMIC DNA]</scope>
    <source>
        <strain evidence="4">J379</strain>
    </source>
</reference>
<accession>A0ABY5PFM0</accession>
<protein>
    <submittedName>
        <fullName evidence="3">Universal stress protein</fullName>
    </submittedName>
</protein>
<name>A0ABY5PFM0_9ACTN</name>
<dbReference type="PRINTS" id="PR01438">
    <property type="entry name" value="UNVRSLSTRESS"/>
</dbReference>
<proteinExistence type="inferred from homology"/>
<dbReference type="InterPro" id="IPR006016">
    <property type="entry name" value="UspA"/>
</dbReference>
<gene>
    <name evidence="3" type="ORF">LRS13_22875</name>
</gene>